<dbReference type="AlphaFoldDB" id="A0A078GK53"/>
<protein>
    <submittedName>
        <fullName evidence="1">BnaC02g40250D protein</fullName>
    </submittedName>
    <submittedName>
        <fullName evidence="2">BnaC09g32620D protein</fullName>
    </submittedName>
</protein>
<dbReference type="EMBL" id="LK032167">
    <property type="protein sequence ID" value="CDY24983.1"/>
    <property type="molecule type" value="Genomic_DNA"/>
</dbReference>
<gene>
    <name evidence="1" type="primary">BnaC02g40250D</name>
    <name evidence="2" type="synonym">BnaC09g32620D</name>
    <name evidence="1" type="ORF">GSBRNA2T00028786001</name>
    <name evidence="2" type="ORF">GSBRNA2T00033356001</name>
</gene>
<evidence type="ECO:0000313" key="1">
    <source>
        <dbReference type="EMBL" id="CDY24983.1"/>
    </source>
</evidence>
<reference evidence="1 3" key="1">
    <citation type="journal article" date="2014" name="Science">
        <title>Plant genetics. Early allopolyploid evolution in the post-Neolithic Brassica napus oilseed genome.</title>
        <authorList>
            <person name="Chalhoub B."/>
            <person name="Denoeud F."/>
            <person name="Liu S."/>
            <person name="Parkin I.A."/>
            <person name="Tang H."/>
            <person name="Wang X."/>
            <person name="Chiquet J."/>
            <person name="Belcram H."/>
            <person name="Tong C."/>
            <person name="Samans B."/>
            <person name="Correa M."/>
            <person name="Da Silva C."/>
            <person name="Just J."/>
            <person name="Falentin C."/>
            <person name="Koh C.S."/>
            <person name="Le Clainche I."/>
            <person name="Bernard M."/>
            <person name="Bento P."/>
            <person name="Noel B."/>
            <person name="Labadie K."/>
            <person name="Alberti A."/>
            <person name="Charles M."/>
            <person name="Arnaud D."/>
            <person name="Guo H."/>
            <person name="Daviaud C."/>
            <person name="Alamery S."/>
            <person name="Jabbari K."/>
            <person name="Zhao M."/>
            <person name="Edger P.P."/>
            <person name="Chelaifa H."/>
            <person name="Tack D."/>
            <person name="Lassalle G."/>
            <person name="Mestiri I."/>
            <person name="Schnel N."/>
            <person name="Le Paslier M.C."/>
            <person name="Fan G."/>
            <person name="Renault V."/>
            <person name="Bayer P.E."/>
            <person name="Golicz A.A."/>
            <person name="Manoli S."/>
            <person name="Lee T.H."/>
            <person name="Thi V.H."/>
            <person name="Chalabi S."/>
            <person name="Hu Q."/>
            <person name="Fan C."/>
            <person name="Tollenaere R."/>
            <person name="Lu Y."/>
            <person name="Battail C."/>
            <person name="Shen J."/>
            <person name="Sidebottom C.H."/>
            <person name="Wang X."/>
            <person name="Canaguier A."/>
            <person name="Chauveau A."/>
            <person name="Berard A."/>
            <person name="Deniot G."/>
            <person name="Guan M."/>
            <person name="Liu Z."/>
            <person name="Sun F."/>
            <person name="Lim Y.P."/>
            <person name="Lyons E."/>
            <person name="Town C.D."/>
            <person name="Bancroft I."/>
            <person name="Wang X."/>
            <person name="Meng J."/>
            <person name="Ma J."/>
            <person name="Pires J.C."/>
            <person name="King G.J."/>
            <person name="Brunel D."/>
            <person name="Delourme R."/>
            <person name="Renard M."/>
            <person name="Aury J.M."/>
            <person name="Adams K.L."/>
            <person name="Batley J."/>
            <person name="Snowdon R.J."/>
            <person name="Tost J."/>
            <person name="Edwards D."/>
            <person name="Zhou Y."/>
            <person name="Hua W."/>
            <person name="Sharpe A.G."/>
            <person name="Paterson A.H."/>
            <person name="Guan C."/>
            <person name="Wincker P."/>
        </authorList>
    </citation>
    <scope>NUCLEOTIDE SEQUENCE [LARGE SCALE GENOMIC DNA]</scope>
    <source>
        <strain evidence="3">cv. Darmor-bzh</strain>
    </source>
</reference>
<dbReference type="OMA" id="MATCDNT"/>
<dbReference type="Gramene" id="CDY24983">
    <property type="protein sequence ID" value="CDY24983"/>
    <property type="gene ID" value="GSBRNA2T00028786001"/>
</dbReference>
<evidence type="ECO:0000313" key="3">
    <source>
        <dbReference type="Proteomes" id="UP000028999"/>
    </source>
</evidence>
<organism evidence="1 3">
    <name type="scientific">Brassica napus</name>
    <name type="common">Rape</name>
    <dbReference type="NCBI Taxonomy" id="3708"/>
    <lineage>
        <taxon>Eukaryota</taxon>
        <taxon>Viridiplantae</taxon>
        <taxon>Streptophyta</taxon>
        <taxon>Embryophyta</taxon>
        <taxon>Tracheophyta</taxon>
        <taxon>Spermatophyta</taxon>
        <taxon>Magnoliopsida</taxon>
        <taxon>eudicotyledons</taxon>
        <taxon>Gunneridae</taxon>
        <taxon>Pentapetalae</taxon>
        <taxon>rosids</taxon>
        <taxon>malvids</taxon>
        <taxon>Brassicales</taxon>
        <taxon>Brassicaceae</taxon>
        <taxon>Brassiceae</taxon>
        <taxon>Brassica</taxon>
    </lineage>
</organism>
<dbReference type="PaxDb" id="3708-A0A078GK53"/>
<proteinExistence type="predicted"/>
<dbReference type="EMBL" id="LK032182">
    <property type="protein sequence ID" value="CDY25890.1"/>
    <property type="molecule type" value="Genomic_DNA"/>
</dbReference>
<reference evidence="1" key="2">
    <citation type="submission" date="2014-06" db="EMBL/GenBank/DDBJ databases">
        <authorList>
            <person name="Genoscope - CEA"/>
        </authorList>
    </citation>
    <scope>NUCLEOTIDE SEQUENCE</scope>
</reference>
<sequence>MATCDNTLVWRLLLASVSEHLPPSMISSSKVAVSVNCVSRKASRLAHQKPHLRLPR</sequence>
<keyword evidence="3" id="KW-1185">Reference proteome</keyword>
<name>A0A078GK53_BRANA</name>
<evidence type="ECO:0000313" key="2">
    <source>
        <dbReference type="EMBL" id="CDY25890.1"/>
    </source>
</evidence>
<accession>A0A078GK53</accession>
<dbReference type="Gramene" id="CDY25890">
    <property type="protein sequence ID" value="CDY25890"/>
    <property type="gene ID" value="GSBRNA2T00033356001"/>
</dbReference>
<dbReference type="Proteomes" id="UP000028999">
    <property type="component" value="Unassembled WGS sequence"/>
</dbReference>